<evidence type="ECO:0000313" key="2">
    <source>
        <dbReference type="Proteomes" id="UP000821845"/>
    </source>
</evidence>
<comment type="caution">
    <text evidence="1">The sequence shown here is derived from an EMBL/GenBank/DDBJ whole genome shotgun (WGS) entry which is preliminary data.</text>
</comment>
<proteinExistence type="predicted"/>
<evidence type="ECO:0000313" key="1">
    <source>
        <dbReference type="EMBL" id="KAH6926510.1"/>
    </source>
</evidence>
<protein>
    <submittedName>
        <fullName evidence="1">Uncharacterized protein</fullName>
    </submittedName>
</protein>
<gene>
    <name evidence="1" type="ORF">HPB50_019230</name>
</gene>
<accession>A0ACB7RWD0</accession>
<keyword evidence="2" id="KW-1185">Reference proteome</keyword>
<dbReference type="EMBL" id="CM023487">
    <property type="protein sequence ID" value="KAH6926510.1"/>
    <property type="molecule type" value="Genomic_DNA"/>
</dbReference>
<dbReference type="Proteomes" id="UP000821845">
    <property type="component" value="Chromosome 7"/>
</dbReference>
<sequence>MLVVGFYIQSSITAIRMVPMDVPVVRSYQDLFHFARTRKLTPCYNRDWQGYFMSSPEDNDMEFRDEIAIAGKFSAALILSAGGFSVCYRRTQAGTHVALSVCTDEETEAASMWNLVPGDHFLTTIRAPAIHVTNPHR</sequence>
<reference evidence="1" key="1">
    <citation type="submission" date="2020-05" db="EMBL/GenBank/DDBJ databases">
        <title>Large-scale comparative analyses of tick genomes elucidate their genetic diversity and vector capacities.</title>
        <authorList>
            <person name="Jia N."/>
            <person name="Wang J."/>
            <person name="Shi W."/>
            <person name="Du L."/>
            <person name="Sun Y."/>
            <person name="Zhan W."/>
            <person name="Jiang J."/>
            <person name="Wang Q."/>
            <person name="Zhang B."/>
            <person name="Ji P."/>
            <person name="Sakyi L.B."/>
            <person name="Cui X."/>
            <person name="Yuan T."/>
            <person name="Jiang B."/>
            <person name="Yang W."/>
            <person name="Lam T.T.-Y."/>
            <person name="Chang Q."/>
            <person name="Ding S."/>
            <person name="Wang X."/>
            <person name="Zhu J."/>
            <person name="Ruan X."/>
            <person name="Zhao L."/>
            <person name="Wei J."/>
            <person name="Que T."/>
            <person name="Du C."/>
            <person name="Cheng J."/>
            <person name="Dai P."/>
            <person name="Han X."/>
            <person name="Huang E."/>
            <person name="Gao Y."/>
            <person name="Liu J."/>
            <person name="Shao H."/>
            <person name="Ye R."/>
            <person name="Li L."/>
            <person name="Wei W."/>
            <person name="Wang X."/>
            <person name="Wang C."/>
            <person name="Yang T."/>
            <person name="Huo Q."/>
            <person name="Li W."/>
            <person name="Guo W."/>
            <person name="Chen H."/>
            <person name="Zhou L."/>
            <person name="Ni X."/>
            <person name="Tian J."/>
            <person name="Zhou Y."/>
            <person name="Sheng Y."/>
            <person name="Liu T."/>
            <person name="Pan Y."/>
            <person name="Xia L."/>
            <person name="Li J."/>
            <person name="Zhao F."/>
            <person name="Cao W."/>
        </authorList>
    </citation>
    <scope>NUCLEOTIDE SEQUENCE</scope>
    <source>
        <strain evidence="1">Hyas-2018</strain>
    </source>
</reference>
<name>A0ACB7RWD0_HYAAI</name>
<organism evidence="1 2">
    <name type="scientific">Hyalomma asiaticum</name>
    <name type="common">Tick</name>
    <dbReference type="NCBI Taxonomy" id="266040"/>
    <lineage>
        <taxon>Eukaryota</taxon>
        <taxon>Metazoa</taxon>
        <taxon>Ecdysozoa</taxon>
        <taxon>Arthropoda</taxon>
        <taxon>Chelicerata</taxon>
        <taxon>Arachnida</taxon>
        <taxon>Acari</taxon>
        <taxon>Parasitiformes</taxon>
        <taxon>Ixodida</taxon>
        <taxon>Ixodoidea</taxon>
        <taxon>Ixodidae</taxon>
        <taxon>Hyalomminae</taxon>
        <taxon>Hyalomma</taxon>
    </lineage>
</organism>